<evidence type="ECO:0000313" key="2">
    <source>
        <dbReference type="EMBL" id="KAF0738574.1"/>
    </source>
</evidence>
<feature type="region of interest" description="Disordered" evidence="1">
    <location>
        <begin position="1"/>
        <end position="29"/>
    </location>
</feature>
<keyword evidence="3" id="KW-1185">Reference proteome</keyword>
<evidence type="ECO:0008006" key="4">
    <source>
        <dbReference type="Google" id="ProtNLM"/>
    </source>
</evidence>
<organism evidence="2 3">
    <name type="scientific">Aphanomyces euteiches</name>
    <dbReference type="NCBI Taxonomy" id="100861"/>
    <lineage>
        <taxon>Eukaryota</taxon>
        <taxon>Sar</taxon>
        <taxon>Stramenopiles</taxon>
        <taxon>Oomycota</taxon>
        <taxon>Saprolegniomycetes</taxon>
        <taxon>Saprolegniales</taxon>
        <taxon>Verrucalvaceae</taxon>
        <taxon>Aphanomyces</taxon>
    </lineage>
</organism>
<feature type="region of interest" description="Disordered" evidence="1">
    <location>
        <begin position="69"/>
        <end position="152"/>
    </location>
</feature>
<dbReference type="Proteomes" id="UP000481153">
    <property type="component" value="Unassembled WGS sequence"/>
</dbReference>
<comment type="caution">
    <text evidence="2">The sequence shown here is derived from an EMBL/GenBank/DDBJ whole genome shotgun (WGS) entry which is preliminary data.</text>
</comment>
<reference evidence="2 3" key="1">
    <citation type="submission" date="2019-07" db="EMBL/GenBank/DDBJ databases">
        <title>Genomics analysis of Aphanomyces spp. identifies a new class of oomycete effector associated with host adaptation.</title>
        <authorList>
            <person name="Gaulin E."/>
        </authorList>
    </citation>
    <scope>NUCLEOTIDE SEQUENCE [LARGE SCALE GENOMIC DNA]</scope>
    <source>
        <strain evidence="2 3">ATCC 201684</strain>
    </source>
</reference>
<dbReference type="VEuPathDB" id="FungiDB:AeMF1_013159"/>
<protein>
    <recommendedName>
        <fullName evidence="4">No apical meristem-associated C-terminal domain-containing protein</fullName>
    </recommendedName>
</protein>
<proteinExistence type="predicted"/>
<dbReference type="AlphaFoldDB" id="A0A6G0XEB5"/>
<accession>A0A6G0XEB5</accession>
<evidence type="ECO:0000256" key="1">
    <source>
        <dbReference type="SAM" id="MobiDB-lite"/>
    </source>
</evidence>
<sequence>MLHGRRARQNRAYDDEIDTTRTNSSGRGLTQKDYKKKIFTVEAKVESICPLFEEMGSLFGDRPNIRPPIFGQSSFMQDDEIEERSYTGVESNEEEDDPTKDAYWQENDDPGVYHASNLLNEDNTEKELNEEENPRRGRKTSSQNRGVKRASGMTTPLAFSRAEKKLAQRKDCSTIYMEAQTQAGQLERDKFDYQKLHDERLYAARLQEAKANLVRELASSGVTDAQKIRELVDIAFPT</sequence>
<dbReference type="EMBL" id="VJMJ01000072">
    <property type="protein sequence ID" value="KAF0738574.1"/>
    <property type="molecule type" value="Genomic_DNA"/>
</dbReference>
<evidence type="ECO:0000313" key="3">
    <source>
        <dbReference type="Proteomes" id="UP000481153"/>
    </source>
</evidence>
<name>A0A6G0XEB5_9STRA</name>
<gene>
    <name evidence="2" type="ORF">Ae201684_005624</name>
</gene>
<feature type="compositionally biased region" description="Basic and acidic residues" evidence="1">
    <location>
        <begin position="123"/>
        <end position="135"/>
    </location>
</feature>